<feature type="signal peptide" evidence="1">
    <location>
        <begin position="1"/>
        <end position="21"/>
    </location>
</feature>
<comment type="caution">
    <text evidence="2">The sequence shown here is derived from an EMBL/GenBank/DDBJ whole genome shotgun (WGS) entry which is preliminary data.</text>
</comment>
<proteinExistence type="predicted"/>
<evidence type="ECO:0000256" key="1">
    <source>
        <dbReference type="SAM" id="SignalP"/>
    </source>
</evidence>
<dbReference type="Proteomes" id="UP000325313">
    <property type="component" value="Unassembled WGS sequence"/>
</dbReference>
<keyword evidence="1" id="KW-0732">Signal</keyword>
<feature type="non-terminal residue" evidence="2">
    <location>
        <position position="1"/>
    </location>
</feature>
<dbReference type="AlphaFoldDB" id="A0A5B0RT43"/>
<feature type="chain" id="PRO_5022708541" evidence="1">
    <location>
        <begin position="22"/>
        <end position="62"/>
    </location>
</feature>
<accession>A0A5B0RT43</accession>
<name>A0A5B0RT43_PUCGR</name>
<protein>
    <submittedName>
        <fullName evidence="2">Uncharacterized protein</fullName>
    </submittedName>
</protein>
<evidence type="ECO:0000313" key="3">
    <source>
        <dbReference type="Proteomes" id="UP000325313"/>
    </source>
</evidence>
<reference evidence="2 3" key="1">
    <citation type="submission" date="2019-05" db="EMBL/GenBank/DDBJ databases">
        <title>Emergence of the Ug99 lineage of the wheat stem rust pathogen through somatic hybridization.</title>
        <authorList>
            <person name="Li F."/>
            <person name="Upadhyaya N.M."/>
            <person name="Sperschneider J."/>
            <person name="Matny O."/>
            <person name="Nguyen-Phuc H."/>
            <person name="Mago R."/>
            <person name="Raley C."/>
            <person name="Miller M.E."/>
            <person name="Silverstein K.A.T."/>
            <person name="Henningsen E."/>
            <person name="Hirsch C.D."/>
            <person name="Visser B."/>
            <person name="Pretorius Z.A."/>
            <person name="Steffenson B.J."/>
            <person name="Schwessinger B."/>
            <person name="Dodds P.N."/>
            <person name="Figueroa M."/>
        </authorList>
    </citation>
    <scope>NUCLEOTIDE SEQUENCE [LARGE SCALE GENOMIC DNA]</scope>
    <source>
        <strain evidence="2 3">Ug99</strain>
    </source>
</reference>
<dbReference type="EMBL" id="VDEP01000138">
    <property type="protein sequence ID" value="KAA1129050.1"/>
    <property type="molecule type" value="Genomic_DNA"/>
</dbReference>
<organism evidence="2 3">
    <name type="scientific">Puccinia graminis f. sp. tritici</name>
    <dbReference type="NCBI Taxonomy" id="56615"/>
    <lineage>
        <taxon>Eukaryota</taxon>
        <taxon>Fungi</taxon>
        <taxon>Dikarya</taxon>
        <taxon>Basidiomycota</taxon>
        <taxon>Pucciniomycotina</taxon>
        <taxon>Pucciniomycetes</taxon>
        <taxon>Pucciniales</taxon>
        <taxon>Pucciniaceae</taxon>
        <taxon>Puccinia</taxon>
    </lineage>
</organism>
<sequence>GRTGFLGFHFIFLIPLLDHEADLLIRLLNNDSRARIPSKTERLPIDPFRVLANRHTLLETRS</sequence>
<evidence type="ECO:0000313" key="2">
    <source>
        <dbReference type="EMBL" id="KAA1129050.1"/>
    </source>
</evidence>
<gene>
    <name evidence="2" type="ORF">PGTUg99_026293</name>
</gene>